<accession>A0A6J6GSP9</accession>
<dbReference type="Gene3D" id="3.80.10.10">
    <property type="entry name" value="Ribonuclease Inhibitor"/>
    <property type="match status" value="2"/>
</dbReference>
<dbReference type="SMART" id="SM00060">
    <property type="entry name" value="FN3"/>
    <property type="match status" value="4"/>
</dbReference>
<sequence>MKKPLRILTVITILASSMLFTQPASAISMGDPYNSTTGDGDATCSNSGGFFTVEDYVVVSSYQCSGLVYIPIGITAIGDSAFLETNATYFIFPSTLQTIGMDAFFEAHALTELVIPDGVTSIGPYAFGGIPTLTNVVIGNGVTSIGDAAFQGDSGITNLVLGNNVTYIGDAAFNGLRALTTLKIPNGVIYIGGSAFANDLNDPSALSTLVIPESVTTLGSNAFGGADVLTHFSYCGTLGDEDFSIAGFRINSIIDPQSYSCDTAPGVPTDVSVNITSDHSADVAFNPPVSDGGQPITSYLAVANPGNISAGLFQAGGGHIQFNDLTPGTSYTFSVYANNIIGESAPVSVTAITNGACMSGADQTGVFNISSNNAVVNSTQGCSGSVVIPAGVTSIANNAFKNRPGITSVVIADSVTSIGTSAFYGNTNLTSLVIGNGVTSIGTSAFSDASSLNSLTIGNSVTSIGNSAFANSALISVTIPDSVTSIQSNAFFYTPSLSSVTFGNSVTSIGSGAFQYAGLTSLTIPDSVTSLGNSAFESLPSDLTTFTYCGNSLDSQTLFESGATRFGQRTQVCPSNLAAPGAPTIGTATATGTTTATVDFTAPSSDGGSAILSYTATSTPGSITATITQAGSGTISITGLTPATSYTFEITALNQVGASVSSSASNSITTDTPITAPSAPGAVVATATGKRSATVSFGTPASDGGSAVTSYTATSTPGGITQTLTQAGSGVFTFDNLQPGTAYTFAVTATNAIGTSSATTSNSITTVALDVASISTLSFTDNGKGTGGKLTWNGRNIESVLYNGPANSYPGSYSFGTFSSSWNGKIRNLTPSTSYTISIHVISGDGFGVSKSLTFTTAAEKNEVKDLNYWKAWVVENTFTPGEAASMTRLLTNFDALKPPSRLSYITVPKSRVLTVSAKSLTPDSCSIISPTAKVNAGLVTALTKDTCTISYTVSGRSKAPVTLVKDFVFKKVAK</sequence>
<reference evidence="2" key="1">
    <citation type="submission" date="2020-05" db="EMBL/GenBank/DDBJ databases">
        <authorList>
            <person name="Chiriac C."/>
            <person name="Salcher M."/>
            <person name="Ghai R."/>
            <person name="Kavagutti S V."/>
        </authorList>
    </citation>
    <scope>NUCLEOTIDE SEQUENCE</scope>
</reference>
<evidence type="ECO:0000313" key="2">
    <source>
        <dbReference type="EMBL" id="CAB4604146.1"/>
    </source>
</evidence>
<dbReference type="Pfam" id="PF13306">
    <property type="entry name" value="LRR_5"/>
    <property type="match status" value="2"/>
</dbReference>
<dbReference type="PANTHER" id="PTHR45661:SF3">
    <property type="entry name" value="IG-LIKE DOMAIN-CONTAINING PROTEIN"/>
    <property type="match status" value="1"/>
</dbReference>
<dbReference type="InterPro" id="IPR026906">
    <property type="entry name" value="LRR_5"/>
</dbReference>
<dbReference type="InterPro" id="IPR013783">
    <property type="entry name" value="Ig-like_fold"/>
</dbReference>
<gene>
    <name evidence="2" type="ORF">UFOPK1852_00288</name>
</gene>
<protein>
    <submittedName>
        <fullName evidence="2">Unannotated protein</fullName>
    </submittedName>
</protein>
<feature type="domain" description="Fibronectin type-III" evidence="1">
    <location>
        <begin position="579"/>
        <end position="673"/>
    </location>
</feature>
<name>A0A6J6GSP9_9ZZZZ</name>
<organism evidence="2">
    <name type="scientific">freshwater metagenome</name>
    <dbReference type="NCBI Taxonomy" id="449393"/>
    <lineage>
        <taxon>unclassified sequences</taxon>
        <taxon>metagenomes</taxon>
        <taxon>ecological metagenomes</taxon>
    </lineage>
</organism>
<dbReference type="PROSITE" id="PS50853">
    <property type="entry name" value="FN3"/>
    <property type="match status" value="3"/>
</dbReference>
<dbReference type="SUPFAM" id="SSF49265">
    <property type="entry name" value="Fibronectin type III"/>
    <property type="match status" value="2"/>
</dbReference>
<dbReference type="EMBL" id="CAEZUS010000029">
    <property type="protein sequence ID" value="CAB4604146.1"/>
    <property type="molecule type" value="Genomic_DNA"/>
</dbReference>
<proteinExistence type="predicted"/>
<dbReference type="PANTHER" id="PTHR45661">
    <property type="entry name" value="SURFACE ANTIGEN"/>
    <property type="match status" value="1"/>
</dbReference>
<dbReference type="SUPFAM" id="SSF52058">
    <property type="entry name" value="L domain-like"/>
    <property type="match status" value="2"/>
</dbReference>
<dbReference type="InterPro" id="IPR032675">
    <property type="entry name" value="LRR_dom_sf"/>
</dbReference>
<dbReference type="Gene3D" id="2.60.40.10">
    <property type="entry name" value="Immunoglobulins"/>
    <property type="match status" value="3"/>
</dbReference>
<feature type="domain" description="Fibronectin type-III" evidence="1">
    <location>
        <begin position="267"/>
        <end position="359"/>
    </location>
</feature>
<dbReference type="InterPro" id="IPR003961">
    <property type="entry name" value="FN3_dom"/>
</dbReference>
<dbReference type="CDD" id="cd00063">
    <property type="entry name" value="FN3"/>
    <property type="match status" value="3"/>
</dbReference>
<dbReference type="Pfam" id="PF00041">
    <property type="entry name" value="fn3"/>
    <property type="match status" value="3"/>
</dbReference>
<dbReference type="InterPro" id="IPR053139">
    <property type="entry name" value="Surface_bspA-like"/>
</dbReference>
<feature type="domain" description="Fibronectin type-III" evidence="1">
    <location>
        <begin position="679"/>
        <end position="769"/>
    </location>
</feature>
<evidence type="ECO:0000259" key="1">
    <source>
        <dbReference type="PROSITE" id="PS50853"/>
    </source>
</evidence>
<dbReference type="InterPro" id="IPR036116">
    <property type="entry name" value="FN3_sf"/>
</dbReference>
<dbReference type="AlphaFoldDB" id="A0A6J6GSP9"/>